<feature type="transmembrane region" description="Helical" evidence="7">
    <location>
        <begin position="224"/>
        <end position="245"/>
    </location>
</feature>
<organism evidence="9 10">
    <name type="scientific">Neobacillus novalis</name>
    <dbReference type="NCBI Taxonomy" id="220687"/>
    <lineage>
        <taxon>Bacteria</taxon>
        <taxon>Bacillati</taxon>
        <taxon>Bacillota</taxon>
        <taxon>Bacilli</taxon>
        <taxon>Bacillales</taxon>
        <taxon>Bacillaceae</taxon>
        <taxon>Neobacillus</taxon>
    </lineage>
</organism>
<dbReference type="GO" id="GO:0005886">
    <property type="term" value="C:plasma membrane"/>
    <property type="evidence" value="ECO:0007669"/>
    <property type="project" value="UniProtKB-SubCell"/>
</dbReference>
<dbReference type="InterPro" id="IPR050638">
    <property type="entry name" value="AA-Vitamin_Transporters"/>
</dbReference>
<dbReference type="Proteomes" id="UP001178288">
    <property type="component" value="Chromosome"/>
</dbReference>
<keyword evidence="4 7" id="KW-0812">Transmembrane</keyword>
<feature type="transmembrane region" description="Helical" evidence="7">
    <location>
        <begin position="108"/>
        <end position="128"/>
    </location>
</feature>
<evidence type="ECO:0000256" key="3">
    <source>
        <dbReference type="ARBA" id="ARBA00022475"/>
    </source>
</evidence>
<reference evidence="9" key="1">
    <citation type="submission" date="2023-05" db="EMBL/GenBank/DDBJ databases">
        <title>Comparative genomics of Bacillaceae isolates and their secondary metabolite potential.</title>
        <authorList>
            <person name="Song L."/>
            <person name="Nielsen L.J."/>
            <person name="Mohite O."/>
            <person name="Xu X."/>
            <person name="Weber T."/>
            <person name="Kovacs A.T."/>
        </authorList>
    </citation>
    <scope>NUCLEOTIDE SEQUENCE</scope>
    <source>
        <strain evidence="9">XLM17</strain>
    </source>
</reference>
<accession>A0AA95MR10</accession>
<feature type="transmembrane region" description="Helical" evidence="7">
    <location>
        <begin position="140"/>
        <end position="158"/>
    </location>
</feature>
<evidence type="ECO:0000256" key="7">
    <source>
        <dbReference type="SAM" id="Phobius"/>
    </source>
</evidence>
<feature type="transmembrane region" description="Helical" evidence="7">
    <location>
        <begin position="16"/>
        <end position="37"/>
    </location>
</feature>
<keyword evidence="6 7" id="KW-0472">Membrane</keyword>
<evidence type="ECO:0000256" key="4">
    <source>
        <dbReference type="ARBA" id="ARBA00022692"/>
    </source>
</evidence>
<evidence type="ECO:0000313" key="9">
    <source>
        <dbReference type="EMBL" id="WHY88729.1"/>
    </source>
</evidence>
<dbReference type="KEGG" id="nnv:QNH39_13205"/>
<dbReference type="SUPFAM" id="SSF103481">
    <property type="entry name" value="Multidrug resistance efflux transporter EmrE"/>
    <property type="match status" value="2"/>
</dbReference>
<keyword evidence="5 7" id="KW-1133">Transmembrane helix</keyword>
<feature type="transmembrane region" description="Helical" evidence="7">
    <location>
        <begin position="164"/>
        <end position="183"/>
    </location>
</feature>
<sequence>MNSQSAVILFPRAKGIILVLIAATFWGVSGTVAQYLFHQQGFSTNWLVVIRLIFSGVGLLLIAQKAGKQNIWSIWKNKRDIVRLLVFGIIGMFGVQYTYFAAIEHGNAASATVLQYIAPVIIVCFLCIRRKVLPTKHEMIAILLALAGTFLLVTSGNFKTLSISGQAVFWGILSAFALAFYTLYPGSLLSKWGSLLTVGWGMTVGGIGFSFIHPPWVFQGHWSLTSFLAVIFVVFFGTLIAFFCYMESLKYISASEASLLACVEPLSAAFLAVAWLHVSFGPAEWIGSFSIIATIFILSKVKSTK</sequence>
<dbReference type="RefSeq" id="WP_066087085.1">
    <property type="nucleotide sequence ID" value="NZ_CP126114.1"/>
</dbReference>
<dbReference type="InterPro" id="IPR000620">
    <property type="entry name" value="EamA_dom"/>
</dbReference>
<evidence type="ECO:0000256" key="6">
    <source>
        <dbReference type="ARBA" id="ARBA00023136"/>
    </source>
</evidence>
<dbReference type="AlphaFoldDB" id="A0AA95MR10"/>
<feature type="domain" description="EamA" evidence="8">
    <location>
        <begin position="167"/>
        <end position="299"/>
    </location>
</feature>
<dbReference type="PANTHER" id="PTHR32322">
    <property type="entry name" value="INNER MEMBRANE TRANSPORTER"/>
    <property type="match status" value="1"/>
</dbReference>
<name>A0AA95MR10_9BACI</name>
<protein>
    <submittedName>
        <fullName evidence="9">EamA family transporter</fullName>
    </submittedName>
</protein>
<evidence type="ECO:0000256" key="5">
    <source>
        <dbReference type="ARBA" id="ARBA00022989"/>
    </source>
</evidence>
<evidence type="ECO:0000259" key="8">
    <source>
        <dbReference type="Pfam" id="PF00892"/>
    </source>
</evidence>
<dbReference type="PANTHER" id="PTHR32322:SF18">
    <property type="entry name" value="S-ADENOSYLMETHIONINE_S-ADENOSYLHOMOCYSTEINE TRANSPORTER"/>
    <property type="match status" value="1"/>
</dbReference>
<feature type="transmembrane region" description="Helical" evidence="7">
    <location>
        <begin position="257"/>
        <end position="277"/>
    </location>
</feature>
<dbReference type="EMBL" id="CP126114">
    <property type="protein sequence ID" value="WHY88729.1"/>
    <property type="molecule type" value="Genomic_DNA"/>
</dbReference>
<feature type="domain" description="EamA" evidence="8">
    <location>
        <begin position="14"/>
        <end position="153"/>
    </location>
</feature>
<feature type="transmembrane region" description="Helical" evidence="7">
    <location>
        <begin position="84"/>
        <end position="102"/>
    </location>
</feature>
<dbReference type="InterPro" id="IPR037185">
    <property type="entry name" value="EmrE-like"/>
</dbReference>
<keyword evidence="10" id="KW-1185">Reference proteome</keyword>
<comment type="similarity">
    <text evidence="2">Belongs to the EamA transporter family.</text>
</comment>
<proteinExistence type="inferred from homology"/>
<feature type="transmembrane region" description="Helical" evidence="7">
    <location>
        <begin position="43"/>
        <end position="63"/>
    </location>
</feature>
<feature type="transmembrane region" description="Helical" evidence="7">
    <location>
        <begin position="195"/>
        <end position="212"/>
    </location>
</feature>
<keyword evidence="3" id="KW-1003">Cell membrane</keyword>
<feature type="transmembrane region" description="Helical" evidence="7">
    <location>
        <begin position="283"/>
        <end position="301"/>
    </location>
</feature>
<comment type="subcellular location">
    <subcellularLocation>
        <location evidence="1">Cell membrane</location>
        <topology evidence="1">Multi-pass membrane protein</topology>
    </subcellularLocation>
</comment>
<evidence type="ECO:0000313" key="10">
    <source>
        <dbReference type="Proteomes" id="UP001178288"/>
    </source>
</evidence>
<evidence type="ECO:0000256" key="2">
    <source>
        <dbReference type="ARBA" id="ARBA00007362"/>
    </source>
</evidence>
<evidence type="ECO:0000256" key="1">
    <source>
        <dbReference type="ARBA" id="ARBA00004651"/>
    </source>
</evidence>
<gene>
    <name evidence="9" type="ORF">QNH39_13205</name>
</gene>
<dbReference type="Pfam" id="PF00892">
    <property type="entry name" value="EamA"/>
    <property type="match status" value="2"/>
</dbReference>